<dbReference type="InterPro" id="IPR011051">
    <property type="entry name" value="RmlC_Cupin_sf"/>
</dbReference>
<sequence length="115" mass="12791">MKIVHFTEIDPVEFPEPAKGVKGRVLVGKKDGAENFCMRLFELPPGAATPRHSHAWEHEIFIHAGFGEIYREGEWVPVRAGAAAFIPGEEEHQLRCSGETPLFFVCLIPDGPPEL</sequence>
<name>B8FDD4_DESAL</name>
<dbReference type="RefSeq" id="WP_015949602.1">
    <property type="nucleotide sequence ID" value="NC_011768.1"/>
</dbReference>
<dbReference type="CDD" id="cd02222">
    <property type="entry name" value="cupin_TM1459-like"/>
    <property type="match status" value="1"/>
</dbReference>
<gene>
    <name evidence="3" type="ordered locus">Dalk_4889</name>
</gene>
<keyword evidence="4" id="KW-1185">Reference proteome</keyword>
<keyword evidence="1" id="KW-0479">Metal-binding</keyword>
<organism evidence="3 4">
    <name type="scientific">Desulfatibacillum aliphaticivorans</name>
    <dbReference type="NCBI Taxonomy" id="218208"/>
    <lineage>
        <taxon>Bacteria</taxon>
        <taxon>Pseudomonadati</taxon>
        <taxon>Thermodesulfobacteriota</taxon>
        <taxon>Desulfobacteria</taxon>
        <taxon>Desulfobacterales</taxon>
        <taxon>Desulfatibacillaceae</taxon>
        <taxon>Desulfatibacillum</taxon>
    </lineage>
</organism>
<dbReference type="KEGG" id="dal:Dalk_4889"/>
<evidence type="ECO:0000259" key="2">
    <source>
        <dbReference type="Pfam" id="PF07883"/>
    </source>
</evidence>
<accession>B8FDD4</accession>
<feature type="domain" description="Cupin type-2" evidence="2">
    <location>
        <begin position="40"/>
        <end position="107"/>
    </location>
</feature>
<dbReference type="AlphaFoldDB" id="B8FDD4"/>
<dbReference type="SUPFAM" id="SSF51182">
    <property type="entry name" value="RmlC-like cupins"/>
    <property type="match status" value="1"/>
</dbReference>
<dbReference type="InterPro" id="IPR014710">
    <property type="entry name" value="RmlC-like_jellyroll"/>
</dbReference>
<dbReference type="InterPro" id="IPR051610">
    <property type="entry name" value="GPI/OXD"/>
</dbReference>
<evidence type="ECO:0000313" key="3">
    <source>
        <dbReference type="EMBL" id="ACL06565.1"/>
    </source>
</evidence>
<proteinExistence type="predicted"/>
<dbReference type="Proteomes" id="UP000000739">
    <property type="component" value="Chromosome"/>
</dbReference>
<dbReference type="eggNOG" id="COG1917">
    <property type="taxonomic scope" value="Bacteria"/>
</dbReference>
<dbReference type="PANTHER" id="PTHR35848">
    <property type="entry name" value="OXALATE-BINDING PROTEIN"/>
    <property type="match status" value="1"/>
</dbReference>
<dbReference type="HOGENOM" id="CLU_116722_4_1_7"/>
<dbReference type="GO" id="GO:0046872">
    <property type="term" value="F:metal ion binding"/>
    <property type="evidence" value="ECO:0007669"/>
    <property type="project" value="UniProtKB-KW"/>
</dbReference>
<dbReference type="PANTHER" id="PTHR35848:SF6">
    <property type="entry name" value="CUPIN TYPE-2 DOMAIN-CONTAINING PROTEIN"/>
    <property type="match status" value="1"/>
</dbReference>
<evidence type="ECO:0000313" key="4">
    <source>
        <dbReference type="Proteomes" id="UP000000739"/>
    </source>
</evidence>
<evidence type="ECO:0000256" key="1">
    <source>
        <dbReference type="ARBA" id="ARBA00022723"/>
    </source>
</evidence>
<reference evidence="3 4" key="1">
    <citation type="journal article" date="2012" name="Environ. Microbiol.">
        <title>The genome sequence of Desulfatibacillum alkenivorans AK-01: a blueprint for anaerobic alkane oxidation.</title>
        <authorList>
            <person name="Callaghan A.V."/>
            <person name="Morris B.E."/>
            <person name="Pereira I.A."/>
            <person name="McInerney M.J."/>
            <person name="Austin R.N."/>
            <person name="Groves J.T."/>
            <person name="Kukor J.J."/>
            <person name="Suflita J.M."/>
            <person name="Young L.Y."/>
            <person name="Zylstra G.J."/>
            <person name="Wawrik B."/>
        </authorList>
    </citation>
    <scope>NUCLEOTIDE SEQUENCE [LARGE SCALE GENOMIC DNA]</scope>
    <source>
        <strain evidence="3 4">AK-01</strain>
    </source>
</reference>
<dbReference type="Pfam" id="PF07883">
    <property type="entry name" value="Cupin_2"/>
    <property type="match status" value="1"/>
</dbReference>
<dbReference type="InterPro" id="IPR013096">
    <property type="entry name" value="Cupin_2"/>
</dbReference>
<dbReference type="EMBL" id="CP001322">
    <property type="protein sequence ID" value="ACL06565.1"/>
    <property type="molecule type" value="Genomic_DNA"/>
</dbReference>
<protein>
    <submittedName>
        <fullName evidence="3">Cupin 2 conserved barrel domain protein</fullName>
    </submittedName>
</protein>
<dbReference type="Gene3D" id="2.60.120.10">
    <property type="entry name" value="Jelly Rolls"/>
    <property type="match status" value="1"/>
</dbReference>